<dbReference type="PROSITE" id="PS00135">
    <property type="entry name" value="TRYPSIN_SER"/>
    <property type="match status" value="1"/>
</dbReference>
<comment type="caution">
    <text evidence="7">The sequence shown here is derived from an EMBL/GenBank/DDBJ whole genome shotgun (WGS) entry which is preliminary data.</text>
</comment>
<dbReference type="AlphaFoldDB" id="A0AAV8XLK6"/>
<evidence type="ECO:0000259" key="6">
    <source>
        <dbReference type="PROSITE" id="PS50240"/>
    </source>
</evidence>
<evidence type="ECO:0000256" key="2">
    <source>
        <dbReference type="ARBA" id="ARBA00022801"/>
    </source>
</evidence>
<name>A0AAV8XLK6_9CUCU</name>
<sequence length="202" mass="22327">MSPDGSYGNIWNYRKAPYDLAVRAGSSRYGTGGELISLVHIIEHEEYYRDNTDYDIALLELFSEVTHKYARPIDLIAFRPRAGEEATITGWGRTLDGSRKAPAVLQVVKVPVIDQKDCISAYGKKEETAFRVTDRMFCAGLLKKGGKDSCQGDSGGPIVVGRQLAGLVSWGFGCAEPDYPGVYTSVADLRDWIIDTLFQNSY</sequence>
<keyword evidence="1" id="KW-0645">Protease</keyword>
<accession>A0AAV8XLK6</accession>
<comment type="similarity">
    <text evidence="5">Belongs to the peptidase S1 family. CLIP subfamily.</text>
</comment>
<dbReference type="PROSITE" id="PS50240">
    <property type="entry name" value="TRYPSIN_DOM"/>
    <property type="match status" value="1"/>
</dbReference>
<dbReference type="Gene3D" id="2.40.10.10">
    <property type="entry name" value="Trypsin-like serine proteases"/>
    <property type="match status" value="2"/>
</dbReference>
<dbReference type="InterPro" id="IPR001314">
    <property type="entry name" value="Peptidase_S1A"/>
</dbReference>
<protein>
    <recommendedName>
        <fullName evidence="6">Peptidase S1 domain-containing protein</fullName>
    </recommendedName>
</protein>
<dbReference type="SMART" id="SM00020">
    <property type="entry name" value="Tryp_SPc"/>
    <property type="match status" value="1"/>
</dbReference>
<dbReference type="InterPro" id="IPR050430">
    <property type="entry name" value="Peptidase_S1"/>
</dbReference>
<dbReference type="GO" id="GO:0004252">
    <property type="term" value="F:serine-type endopeptidase activity"/>
    <property type="evidence" value="ECO:0007669"/>
    <property type="project" value="InterPro"/>
</dbReference>
<dbReference type="PANTHER" id="PTHR24276">
    <property type="entry name" value="POLYSERASE-RELATED"/>
    <property type="match status" value="1"/>
</dbReference>
<dbReference type="Pfam" id="PF00089">
    <property type="entry name" value="Trypsin"/>
    <property type="match status" value="1"/>
</dbReference>
<evidence type="ECO:0000256" key="1">
    <source>
        <dbReference type="ARBA" id="ARBA00022670"/>
    </source>
</evidence>
<gene>
    <name evidence="7" type="ORF">NQ318_022236</name>
</gene>
<dbReference type="CDD" id="cd00190">
    <property type="entry name" value="Tryp_SPc"/>
    <property type="match status" value="1"/>
</dbReference>
<keyword evidence="4" id="KW-1015">Disulfide bond</keyword>
<keyword evidence="2" id="KW-0378">Hydrolase</keyword>
<evidence type="ECO:0000313" key="7">
    <source>
        <dbReference type="EMBL" id="KAJ8939518.1"/>
    </source>
</evidence>
<dbReference type="InterPro" id="IPR001254">
    <property type="entry name" value="Trypsin_dom"/>
</dbReference>
<evidence type="ECO:0000256" key="5">
    <source>
        <dbReference type="ARBA" id="ARBA00024195"/>
    </source>
</evidence>
<feature type="domain" description="Peptidase S1" evidence="6">
    <location>
        <begin position="1"/>
        <end position="198"/>
    </location>
</feature>
<dbReference type="SUPFAM" id="SSF50494">
    <property type="entry name" value="Trypsin-like serine proteases"/>
    <property type="match status" value="1"/>
</dbReference>
<reference evidence="7" key="1">
    <citation type="journal article" date="2023" name="Insect Mol. Biol.">
        <title>Genome sequencing provides insights into the evolution of gene families encoding plant cell wall-degrading enzymes in longhorned beetles.</title>
        <authorList>
            <person name="Shin N.R."/>
            <person name="Okamura Y."/>
            <person name="Kirsch R."/>
            <person name="Pauchet Y."/>
        </authorList>
    </citation>
    <scope>NUCLEOTIDE SEQUENCE</scope>
    <source>
        <strain evidence="7">AMC_N1</strain>
    </source>
</reference>
<keyword evidence="3" id="KW-0720">Serine protease</keyword>
<dbReference type="Proteomes" id="UP001162162">
    <property type="component" value="Unassembled WGS sequence"/>
</dbReference>
<dbReference type="InterPro" id="IPR009003">
    <property type="entry name" value="Peptidase_S1_PA"/>
</dbReference>
<dbReference type="InterPro" id="IPR033116">
    <property type="entry name" value="TRYPSIN_SER"/>
</dbReference>
<evidence type="ECO:0000256" key="3">
    <source>
        <dbReference type="ARBA" id="ARBA00022825"/>
    </source>
</evidence>
<proteinExistence type="inferred from homology"/>
<dbReference type="EMBL" id="JAPWTK010000484">
    <property type="protein sequence ID" value="KAJ8939518.1"/>
    <property type="molecule type" value="Genomic_DNA"/>
</dbReference>
<organism evidence="7 8">
    <name type="scientific">Aromia moschata</name>
    <dbReference type="NCBI Taxonomy" id="1265417"/>
    <lineage>
        <taxon>Eukaryota</taxon>
        <taxon>Metazoa</taxon>
        <taxon>Ecdysozoa</taxon>
        <taxon>Arthropoda</taxon>
        <taxon>Hexapoda</taxon>
        <taxon>Insecta</taxon>
        <taxon>Pterygota</taxon>
        <taxon>Neoptera</taxon>
        <taxon>Endopterygota</taxon>
        <taxon>Coleoptera</taxon>
        <taxon>Polyphaga</taxon>
        <taxon>Cucujiformia</taxon>
        <taxon>Chrysomeloidea</taxon>
        <taxon>Cerambycidae</taxon>
        <taxon>Cerambycinae</taxon>
        <taxon>Callichromatini</taxon>
        <taxon>Aromia</taxon>
    </lineage>
</organism>
<dbReference type="PRINTS" id="PR00722">
    <property type="entry name" value="CHYMOTRYPSIN"/>
</dbReference>
<evidence type="ECO:0000256" key="4">
    <source>
        <dbReference type="ARBA" id="ARBA00023157"/>
    </source>
</evidence>
<keyword evidence="8" id="KW-1185">Reference proteome</keyword>
<dbReference type="FunFam" id="2.40.10.10:FF:000002">
    <property type="entry name" value="Transmembrane protease serine"/>
    <property type="match status" value="1"/>
</dbReference>
<evidence type="ECO:0000313" key="8">
    <source>
        <dbReference type="Proteomes" id="UP001162162"/>
    </source>
</evidence>
<dbReference type="InterPro" id="IPR043504">
    <property type="entry name" value="Peptidase_S1_PA_chymotrypsin"/>
</dbReference>
<dbReference type="PANTHER" id="PTHR24276:SF91">
    <property type="entry name" value="AT26814P-RELATED"/>
    <property type="match status" value="1"/>
</dbReference>
<dbReference type="GO" id="GO:0006508">
    <property type="term" value="P:proteolysis"/>
    <property type="evidence" value="ECO:0007669"/>
    <property type="project" value="UniProtKB-KW"/>
</dbReference>